<dbReference type="InterPro" id="IPR036048">
    <property type="entry name" value="Interleukin_8-like_sf"/>
</dbReference>
<keyword evidence="4 6" id="KW-0732">Signal</keyword>
<evidence type="ECO:0000256" key="4">
    <source>
        <dbReference type="ARBA" id="ARBA00022729"/>
    </source>
</evidence>
<dbReference type="GO" id="GO:0008009">
    <property type="term" value="F:chemokine activity"/>
    <property type="evidence" value="ECO:0007669"/>
    <property type="project" value="InterPro"/>
</dbReference>
<feature type="compositionally biased region" description="Polar residues" evidence="5">
    <location>
        <begin position="232"/>
        <end position="245"/>
    </location>
</feature>
<evidence type="ECO:0000256" key="5">
    <source>
        <dbReference type="SAM" id="MobiDB-lite"/>
    </source>
</evidence>
<dbReference type="CDD" id="cd00272">
    <property type="entry name" value="Chemokine_CC"/>
    <property type="match status" value="1"/>
</dbReference>
<feature type="region of interest" description="Disordered" evidence="5">
    <location>
        <begin position="439"/>
        <end position="496"/>
    </location>
</feature>
<dbReference type="AlphaFoldDB" id="A0A1U8DC80"/>
<dbReference type="STRING" id="38654.A0A1U8DC80"/>
<feature type="compositionally biased region" description="Polar residues" evidence="5">
    <location>
        <begin position="487"/>
        <end position="496"/>
    </location>
</feature>
<dbReference type="SUPFAM" id="SSF54117">
    <property type="entry name" value="Interleukin 8-like chemokines"/>
    <property type="match status" value="1"/>
</dbReference>
<dbReference type="KEGG" id="asn:102375981"/>
<sequence>MKSSSVLRLILLLGLWILERLVAGQPKSFVGCATMCKGFTKELPLRLLKSYKKTDPSCPKSVIIFSTKKSREFCANPEESWVKVRVTELDRKNAPPTPSPSNPISSVLLQEKAGVFQRVIGGVVSTATQTSGSVSPSYVAGTTLSEATNVSAVRAEGTNIATLVVQESMWLSTKPSSVIPGTNTATYSDPATYGNEVSMRLITHPAAHASDTNLSGLTPYTTSPVRRPESFVGSTQEATGSSTSGKADVPTTEPYRFNSYTTPVMKNFESYIESTWDPTESSTTRKAIALSTITNRINSHPTLVMTRSQSYIGSTEESTGPPTSTKADASGPVPSRFNSDPTWVMKGFDKSMGSTNRSTGDIISPVADKSDADPRRFTSNAPSIESSPESAIFQTTPAVIKSVPSKPAEEFTLMRRVMESYTMKTEDVVKESVAVTGLTTHSSSVEGETSSFSKNRDNARQVGSDSASRGEANTSNHSYPVEKEDSPQSIPESISPADTSVFISTTSLEMNRARMTTEIPAIPFVSSHSFLAQYQILSTAWLSWQLFFV</sequence>
<evidence type="ECO:0000259" key="7">
    <source>
        <dbReference type="SMART" id="SM00199"/>
    </source>
</evidence>
<reference evidence="9" key="1">
    <citation type="submission" date="2025-08" db="UniProtKB">
        <authorList>
            <consortium name="RefSeq"/>
        </authorList>
    </citation>
    <scope>IDENTIFICATION</scope>
</reference>
<dbReference type="InterPro" id="IPR001811">
    <property type="entry name" value="Chemokine_IL8-like_dom"/>
</dbReference>
<organism evidence="8 9">
    <name type="scientific">Alligator sinensis</name>
    <name type="common">Chinese alligator</name>
    <dbReference type="NCBI Taxonomy" id="38654"/>
    <lineage>
        <taxon>Eukaryota</taxon>
        <taxon>Metazoa</taxon>
        <taxon>Chordata</taxon>
        <taxon>Craniata</taxon>
        <taxon>Vertebrata</taxon>
        <taxon>Euteleostomi</taxon>
        <taxon>Archelosauria</taxon>
        <taxon>Archosauria</taxon>
        <taxon>Crocodylia</taxon>
        <taxon>Alligatoridae</taxon>
        <taxon>Alligatorinae</taxon>
        <taxon>Alligator</taxon>
    </lineage>
</organism>
<dbReference type="GO" id="GO:0070098">
    <property type="term" value="P:chemokine-mediated signaling pathway"/>
    <property type="evidence" value="ECO:0007669"/>
    <property type="project" value="TreeGrafter"/>
</dbReference>
<evidence type="ECO:0000256" key="2">
    <source>
        <dbReference type="ARBA" id="ARBA00022514"/>
    </source>
</evidence>
<comment type="subcellular location">
    <subcellularLocation>
        <location evidence="1">Secreted</location>
    </subcellularLocation>
</comment>
<protein>
    <submittedName>
        <fullName evidence="9">Fractalkine isoform X1</fullName>
    </submittedName>
</protein>
<evidence type="ECO:0000313" key="8">
    <source>
        <dbReference type="Proteomes" id="UP000189705"/>
    </source>
</evidence>
<feature type="domain" description="Chemokine interleukin-8-like" evidence="7">
    <location>
        <begin position="29"/>
        <end position="89"/>
    </location>
</feature>
<feature type="compositionally biased region" description="Polar residues" evidence="5">
    <location>
        <begin position="352"/>
        <end position="361"/>
    </location>
</feature>
<feature type="chain" id="PRO_5010557326" evidence="6">
    <location>
        <begin position="25"/>
        <end position="549"/>
    </location>
</feature>
<dbReference type="GO" id="GO:0030335">
    <property type="term" value="P:positive regulation of cell migration"/>
    <property type="evidence" value="ECO:0007669"/>
    <property type="project" value="TreeGrafter"/>
</dbReference>
<dbReference type="Pfam" id="PF00048">
    <property type="entry name" value="IL8"/>
    <property type="match status" value="1"/>
</dbReference>
<keyword evidence="3" id="KW-0964">Secreted</keyword>
<dbReference type="Gene3D" id="2.40.50.40">
    <property type="match status" value="1"/>
</dbReference>
<dbReference type="RefSeq" id="XP_014378843.1">
    <property type="nucleotide sequence ID" value="XM_014523357.2"/>
</dbReference>
<evidence type="ECO:0000256" key="6">
    <source>
        <dbReference type="SAM" id="SignalP"/>
    </source>
</evidence>
<feature type="compositionally biased region" description="Polar residues" evidence="5">
    <location>
        <begin position="377"/>
        <end position="390"/>
    </location>
</feature>
<dbReference type="InterPro" id="IPR039809">
    <property type="entry name" value="Chemokine_b/g/d"/>
</dbReference>
<feature type="compositionally biased region" description="Low complexity" evidence="5">
    <location>
        <begin position="313"/>
        <end position="325"/>
    </location>
</feature>
<dbReference type="PANTHER" id="PTHR12015:SF183">
    <property type="entry name" value="C-C MOTIF CHEMOKINE 3"/>
    <property type="match status" value="1"/>
</dbReference>
<dbReference type="InParanoid" id="A0A1U8DC80"/>
<name>A0A1U8DC80_ALLSI</name>
<dbReference type="CTD" id="6376"/>
<keyword evidence="8" id="KW-1185">Reference proteome</keyword>
<dbReference type="GO" id="GO:0061844">
    <property type="term" value="P:antimicrobial humoral immune response mediated by antimicrobial peptide"/>
    <property type="evidence" value="ECO:0007669"/>
    <property type="project" value="TreeGrafter"/>
</dbReference>
<feature type="region of interest" description="Disordered" evidence="5">
    <location>
        <begin position="223"/>
        <end position="254"/>
    </location>
</feature>
<dbReference type="SMART" id="SM00199">
    <property type="entry name" value="SCY"/>
    <property type="match status" value="1"/>
</dbReference>
<dbReference type="GeneID" id="102375981"/>
<dbReference type="GO" id="GO:0006954">
    <property type="term" value="P:inflammatory response"/>
    <property type="evidence" value="ECO:0007669"/>
    <property type="project" value="TreeGrafter"/>
</dbReference>
<feature type="compositionally biased region" description="Polar residues" evidence="5">
    <location>
        <begin position="461"/>
        <end position="478"/>
    </location>
</feature>
<gene>
    <name evidence="9" type="primary">CX3CL1</name>
</gene>
<feature type="region of interest" description="Disordered" evidence="5">
    <location>
        <begin position="309"/>
        <end position="390"/>
    </location>
</feature>
<dbReference type="GO" id="GO:0048020">
    <property type="term" value="F:CCR chemokine receptor binding"/>
    <property type="evidence" value="ECO:0007669"/>
    <property type="project" value="TreeGrafter"/>
</dbReference>
<dbReference type="OrthoDB" id="9834099at2759"/>
<feature type="signal peptide" evidence="6">
    <location>
        <begin position="1"/>
        <end position="24"/>
    </location>
</feature>
<proteinExistence type="predicted"/>
<evidence type="ECO:0000256" key="1">
    <source>
        <dbReference type="ARBA" id="ARBA00004613"/>
    </source>
</evidence>
<evidence type="ECO:0000313" key="9">
    <source>
        <dbReference type="RefSeq" id="XP_014378843.1"/>
    </source>
</evidence>
<dbReference type="Proteomes" id="UP000189705">
    <property type="component" value="Unplaced"/>
</dbReference>
<evidence type="ECO:0000256" key="3">
    <source>
        <dbReference type="ARBA" id="ARBA00022525"/>
    </source>
</evidence>
<keyword evidence="2" id="KW-0202">Cytokine</keyword>
<dbReference type="PANTHER" id="PTHR12015">
    <property type="entry name" value="SMALL INDUCIBLE CYTOKINE A"/>
    <property type="match status" value="1"/>
</dbReference>
<accession>A0A1U8DC80</accession>
<dbReference type="GO" id="GO:0005615">
    <property type="term" value="C:extracellular space"/>
    <property type="evidence" value="ECO:0007669"/>
    <property type="project" value="UniProtKB-KW"/>
</dbReference>
<feature type="compositionally biased region" description="Low complexity" evidence="5">
    <location>
        <begin position="439"/>
        <end position="453"/>
    </location>
</feature>